<accession>A0ACB8QKD0</accession>
<reference evidence="1" key="1">
    <citation type="submission" date="2021-02" db="EMBL/GenBank/DDBJ databases">
        <authorList>
            <consortium name="DOE Joint Genome Institute"/>
            <person name="Ahrendt S."/>
            <person name="Looney B.P."/>
            <person name="Miyauchi S."/>
            <person name="Morin E."/>
            <person name="Drula E."/>
            <person name="Courty P.E."/>
            <person name="Chicoki N."/>
            <person name="Fauchery L."/>
            <person name="Kohler A."/>
            <person name="Kuo A."/>
            <person name="Labutti K."/>
            <person name="Pangilinan J."/>
            <person name="Lipzen A."/>
            <person name="Riley R."/>
            <person name="Andreopoulos W."/>
            <person name="He G."/>
            <person name="Johnson J."/>
            <person name="Barry K.W."/>
            <person name="Grigoriev I.V."/>
            <person name="Nagy L."/>
            <person name="Hibbett D."/>
            <person name="Henrissat B."/>
            <person name="Matheny P.B."/>
            <person name="Labbe J."/>
            <person name="Martin F."/>
        </authorList>
    </citation>
    <scope>NUCLEOTIDE SEQUENCE</scope>
    <source>
        <strain evidence="1">EC-137</strain>
    </source>
</reference>
<evidence type="ECO:0000313" key="1">
    <source>
        <dbReference type="EMBL" id="KAI0032105.1"/>
    </source>
</evidence>
<comment type="caution">
    <text evidence="1">The sequence shown here is derived from an EMBL/GenBank/DDBJ whole genome shotgun (WGS) entry which is preliminary data.</text>
</comment>
<protein>
    <submittedName>
        <fullName evidence="1">Hemolysin-III related-domain-containing protein</fullName>
    </submittedName>
</protein>
<organism evidence="1 2">
    <name type="scientific">Vararia minispora EC-137</name>
    <dbReference type="NCBI Taxonomy" id="1314806"/>
    <lineage>
        <taxon>Eukaryota</taxon>
        <taxon>Fungi</taxon>
        <taxon>Dikarya</taxon>
        <taxon>Basidiomycota</taxon>
        <taxon>Agaricomycotina</taxon>
        <taxon>Agaricomycetes</taxon>
        <taxon>Russulales</taxon>
        <taxon>Lachnocladiaceae</taxon>
        <taxon>Vararia</taxon>
    </lineage>
</organism>
<evidence type="ECO:0000313" key="2">
    <source>
        <dbReference type="Proteomes" id="UP000814128"/>
    </source>
</evidence>
<reference evidence="1" key="2">
    <citation type="journal article" date="2022" name="New Phytol.">
        <title>Evolutionary transition to the ectomycorrhizal habit in the genomes of a hyperdiverse lineage of mushroom-forming fungi.</title>
        <authorList>
            <person name="Looney B."/>
            <person name="Miyauchi S."/>
            <person name="Morin E."/>
            <person name="Drula E."/>
            <person name="Courty P.E."/>
            <person name="Kohler A."/>
            <person name="Kuo A."/>
            <person name="LaButti K."/>
            <person name="Pangilinan J."/>
            <person name="Lipzen A."/>
            <person name="Riley R."/>
            <person name="Andreopoulos W."/>
            <person name="He G."/>
            <person name="Johnson J."/>
            <person name="Nolan M."/>
            <person name="Tritt A."/>
            <person name="Barry K.W."/>
            <person name="Grigoriev I.V."/>
            <person name="Nagy L.G."/>
            <person name="Hibbett D."/>
            <person name="Henrissat B."/>
            <person name="Matheny P.B."/>
            <person name="Labbe J."/>
            <person name="Martin F.M."/>
        </authorList>
    </citation>
    <scope>NUCLEOTIDE SEQUENCE</scope>
    <source>
        <strain evidence="1">EC-137</strain>
    </source>
</reference>
<dbReference type="Proteomes" id="UP000814128">
    <property type="component" value="Unassembled WGS sequence"/>
</dbReference>
<proteinExistence type="predicted"/>
<sequence length="533" mass="59194">MTPVESTPLISPQTVASSSLAKHKRKPSAALPTFGAASPSISCQDFPHSLEALDLSLPSPIQTLASLRIVLLNYLSHLEHALSELDSPLVELEHGIDDALANAGVKMDEARQWARDGLKLLSEIRADVSSRLPDLNVEPPTIDQLVARLQDLRDAAYHLSPLEDVKARLSDLDIPHPIQYIPTLSARLQSLHAHISTIELPSTRPFHSFHPTQFLSDLCDRLASLNFVQDVLHAPVVEQTEEKISKAARDIAAAVQLSLQGSRLISYDNLPEEWRNNPFITHGYRFIPLNRWHILALSIFALHNETLNIHTHLIPFLLWARSMIPTRFTPIPSDVPLFLFTLFALLCLFTSALWHTMAGCAHRTGMVLSAKLDYIGIGWLICASVGTIVWYGFQGFDGWQRCYVGLCVVMGFAGSILPFYDWFNTPEHKLTRVAFFLSLALTALVPLSHLSLLYTSRAVLTFITPLVPSFLSYLGGLFFYVTNLPERATPPRWAPYLFYCGGGSHAIWHAFIVLAIAQHRGAMAELAKGVPAV</sequence>
<keyword evidence="2" id="KW-1185">Reference proteome</keyword>
<dbReference type="EMBL" id="MU273557">
    <property type="protein sequence ID" value="KAI0032105.1"/>
    <property type="molecule type" value="Genomic_DNA"/>
</dbReference>
<gene>
    <name evidence="1" type="ORF">K488DRAFT_50669</name>
</gene>
<name>A0ACB8QKD0_9AGAM</name>